<dbReference type="Proteomes" id="UP000299102">
    <property type="component" value="Unassembled WGS sequence"/>
</dbReference>
<evidence type="ECO:0000313" key="1">
    <source>
        <dbReference type="EMBL" id="GBP51703.1"/>
    </source>
</evidence>
<evidence type="ECO:0000313" key="2">
    <source>
        <dbReference type="Proteomes" id="UP000299102"/>
    </source>
</evidence>
<dbReference type="EMBL" id="BGZK01000587">
    <property type="protein sequence ID" value="GBP51703.1"/>
    <property type="molecule type" value="Genomic_DNA"/>
</dbReference>
<protein>
    <submittedName>
        <fullName evidence="1">Uncharacterized protein</fullName>
    </submittedName>
</protein>
<comment type="caution">
    <text evidence="1">The sequence shown here is derived from an EMBL/GenBank/DDBJ whole genome shotgun (WGS) entry which is preliminary data.</text>
</comment>
<dbReference type="AlphaFoldDB" id="A0A4C1WL17"/>
<name>A0A4C1WL17_EUMVA</name>
<reference evidence="1 2" key="1">
    <citation type="journal article" date="2019" name="Commun. Biol.">
        <title>The bagworm genome reveals a unique fibroin gene that provides high tensile strength.</title>
        <authorList>
            <person name="Kono N."/>
            <person name="Nakamura H."/>
            <person name="Ohtoshi R."/>
            <person name="Tomita M."/>
            <person name="Numata K."/>
            <person name="Arakawa K."/>
        </authorList>
    </citation>
    <scope>NUCLEOTIDE SEQUENCE [LARGE SCALE GENOMIC DNA]</scope>
</reference>
<proteinExistence type="predicted"/>
<dbReference type="InterPro" id="IPR036691">
    <property type="entry name" value="Endo/exonu/phosph_ase_sf"/>
</dbReference>
<sequence>MLQQKIVCLARDAKDELETLRNISKEEVKTSVCSKLQCITELVLRLEEFRSRHILEVERQKAGRAHALENAIEKMDVPGKMKGLRKTLEERPKTVEATTPVPCAKHAKTVIPLGGQAQDRSSTSLGALRGKHWRIETIFRMQGHQRMAPRIGPVKAAIIILDSGVDVEEDQRLIDENVTASVITAGNCRIGVVSMYLEGAKSIGPYLDRVKWACSKFGINKSHPGGAVDVTACSSALLDRAEEWQVVWGVTSSDHNAVTFKIRIGGRPRPEPFRGTRIYNTAKARWSEFLTAFDNAKEEQALTTEMVETVGSCDQLDGVVGLYTECIRHSCDAAIPRKHSMRKVKLRWWSSEPEGLKNDANTKNPKYGLK</sequence>
<dbReference type="SUPFAM" id="SSF56219">
    <property type="entry name" value="DNase I-like"/>
    <property type="match status" value="1"/>
</dbReference>
<dbReference type="OrthoDB" id="411871at2759"/>
<keyword evidence="2" id="KW-1185">Reference proteome</keyword>
<gene>
    <name evidence="1" type="ORF">EVAR_96254_1</name>
</gene>
<organism evidence="1 2">
    <name type="scientific">Eumeta variegata</name>
    <name type="common">Bagworm moth</name>
    <name type="synonym">Eumeta japonica</name>
    <dbReference type="NCBI Taxonomy" id="151549"/>
    <lineage>
        <taxon>Eukaryota</taxon>
        <taxon>Metazoa</taxon>
        <taxon>Ecdysozoa</taxon>
        <taxon>Arthropoda</taxon>
        <taxon>Hexapoda</taxon>
        <taxon>Insecta</taxon>
        <taxon>Pterygota</taxon>
        <taxon>Neoptera</taxon>
        <taxon>Endopterygota</taxon>
        <taxon>Lepidoptera</taxon>
        <taxon>Glossata</taxon>
        <taxon>Ditrysia</taxon>
        <taxon>Tineoidea</taxon>
        <taxon>Psychidae</taxon>
        <taxon>Oiketicinae</taxon>
        <taxon>Eumeta</taxon>
    </lineage>
</organism>
<accession>A0A4C1WL17</accession>